<proteinExistence type="predicted"/>
<comment type="caution">
    <text evidence="2">The sequence shown here is derived from an EMBL/GenBank/DDBJ whole genome shotgun (WGS) entry which is preliminary data.</text>
</comment>
<feature type="domain" description="Type 9 secretion system plug protein N-terminal" evidence="1">
    <location>
        <begin position="36"/>
        <end position="159"/>
    </location>
</feature>
<evidence type="ECO:0000313" key="3">
    <source>
        <dbReference type="Proteomes" id="UP000282832"/>
    </source>
</evidence>
<dbReference type="AlphaFoldDB" id="A0A437PX05"/>
<organism evidence="2 3">
    <name type="scientific">Sandaracinomonas limnophila</name>
    <dbReference type="NCBI Taxonomy" id="1862386"/>
    <lineage>
        <taxon>Bacteria</taxon>
        <taxon>Pseudomonadati</taxon>
        <taxon>Bacteroidota</taxon>
        <taxon>Cytophagia</taxon>
        <taxon>Cytophagales</taxon>
        <taxon>Flectobacillaceae</taxon>
        <taxon>Sandaracinomonas</taxon>
    </lineage>
</organism>
<reference evidence="2 3" key="1">
    <citation type="submission" date="2019-01" db="EMBL/GenBank/DDBJ databases">
        <authorList>
            <person name="Chen W.-M."/>
        </authorList>
    </citation>
    <scope>NUCLEOTIDE SEQUENCE [LARGE SCALE GENOMIC DNA]</scope>
    <source>
        <strain evidence="2 3">FSY-15</strain>
    </source>
</reference>
<dbReference type="RefSeq" id="WP_127802345.1">
    <property type="nucleotide sequence ID" value="NZ_SACY01000001.1"/>
</dbReference>
<dbReference type="Pfam" id="PF17116">
    <property type="entry name" value="T9SS_plug_1st"/>
    <property type="match status" value="1"/>
</dbReference>
<protein>
    <submittedName>
        <fullName evidence="2">DUF5103 domain-containing protein</fullName>
    </submittedName>
</protein>
<dbReference type="EMBL" id="SACY01000001">
    <property type="protein sequence ID" value="RVU26794.1"/>
    <property type="molecule type" value="Genomic_DNA"/>
</dbReference>
<evidence type="ECO:0000259" key="1">
    <source>
        <dbReference type="Pfam" id="PF17116"/>
    </source>
</evidence>
<gene>
    <name evidence="2" type="ORF">EOJ36_02010</name>
</gene>
<evidence type="ECO:0000313" key="2">
    <source>
        <dbReference type="EMBL" id="RVU26794.1"/>
    </source>
</evidence>
<sequence length="418" mass="49122">MGKTSFIKIIIFGLYLLSFGSFGQIQSKYFEKYPGIHTVYLAPNTERYLIKQNPVIPLENQSEWFINFDDLDLKYKNYFLRIVHCDANWKDSNLNEIEYLQDFNDQPIRDFRTSLGTKVPYNHYTVEIPKGKISGNYVAILYANRNTRDTVFSIRYSIVDRKTSIFSKVNFANQNEYRKTHQSVSLGFKYQDQLIINDESNLHLTYRRVNSSENLIKKLPTPIHNASDKTFYYPFFGTEGLIPGTNEYRIIDLRSAQQRLSFVFSLNQEGSITSISTFPESPQGNYSYTQKNDMNGNYFIENYENQSNNLYADYVYCDFQLKTKEILDNKIYLSGGFTQMEDKNKNELVFDESTSIYRIQKLVKQGIYNYQFTGTKDVFNYLEGNFSQTENEYEVLIYFKQPGTRYDALIGFQEIKFP</sequence>
<dbReference type="InterPro" id="IPR031345">
    <property type="entry name" value="T9SS_Plug_N"/>
</dbReference>
<keyword evidence="3" id="KW-1185">Reference proteome</keyword>
<name>A0A437PX05_9BACT</name>
<dbReference type="OrthoDB" id="1522602at2"/>
<dbReference type="Proteomes" id="UP000282832">
    <property type="component" value="Unassembled WGS sequence"/>
</dbReference>
<accession>A0A437PX05</accession>